<dbReference type="AlphaFoldDB" id="A0A7D6J4D2"/>
<evidence type="ECO:0000313" key="2">
    <source>
        <dbReference type="EMBL" id="QLL29775.1"/>
    </source>
</evidence>
<dbReference type="Gene3D" id="3.40.1350.100">
    <property type="match status" value="1"/>
</dbReference>
<reference evidence="3" key="1">
    <citation type="submission" date="2018-09" db="EMBL/GenBank/DDBJ databases">
        <title>Complete genome sequence of thermophilic cyanobacteria strain Thermosynechococcus elongatus PKUAC-SCTE542.</title>
        <authorList>
            <person name="Liang Y."/>
            <person name="Tang J."/>
            <person name="Daroch M."/>
        </authorList>
    </citation>
    <scope>NUCLEOTIDE SEQUENCE [LARGE SCALE GENOMIC DNA]</scope>
    <source>
        <strain evidence="3">E542</strain>
    </source>
</reference>
<gene>
    <name evidence="2" type="ORF">D3A95_02705</name>
</gene>
<dbReference type="InterPro" id="IPR007378">
    <property type="entry name" value="Tic22-like"/>
</dbReference>
<proteinExistence type="predicted"/>
<evidence type="ECO:0000313" key="3">
    <source>
        <dbReference type="Proteomes" id="UP000261812"/>
    </source>
</evidence>
<organism evidence="2 3">
    <name type="scientific">Thermosynechococcus sichuanensis E542</name>
    <dbReference type="NCBI Taxonomy" id="2016101"/>
    <lineage>
        <taxon>Bacteria</taxon>
        <taxon>Bacillati</taxon>
        <taxon>Cyanobacteriota</taxon>
        <taxon>Cyanophyceae</taxon>
        <taxon>Acaryochloridales</taxon>
        <taxon>Thermosynechococcaceae</taxon>
        <taxon>Thermosynechococcus</taxon>
        <taxon>Thermosynechococcus sichuanensis</taxon>
    </lineage>
</organism>
<dbReference type="PANTHER" id="PTHR33926">
    <property type="entry name" value="PROTEIN TIC 22, CHLOROPLASTIC"/>
    <property type="match status" value="1"/>
</dbReference>
<evidence type="ECO:0000256" key="1">
    <source>
        <dbReference type="SAM" id="MobiDB-lite"/>
    </source>
</evidence>
<dbReference type="GO" id="GO:0015031">
    <property type="term" value="P:protein transport"/>
    <property type="evidence" value="ECO:0007669"/>
    <property type="project" value="InterPro"/>
</dbReference>
<dbReference type="RefSeq" id="WP_181496122.1">
    <property type="nucleotide sequence ID" value="NZ_CP032152.1"/>
</dbReference>
<sequence>MKRLAHLGVLAGLVSSLWLAPAISRYDIATALPEEQVLRILNNVPVFMITNEKGEPLTFEMPNPQDQSKKIQVFTFFVNQQDAQTALNTIKTQQPEVGRVARVSAAALSGAVKIALESQKNPAIGVDIIPSRPQLEAAVNLLKQSGDLVERDGKILTKDGRPFMGGTPLFFLADSKTGNPIAVEAQMRENGQTRTQRFIPFYFDKTQLQREVDQARQQRPELAKDTGIRVVMLDNLVATMLSTNDPVAGQIQLVQTPEAIQFAVQQSGGNNAQRPNQANQPAAPQRPSQQGGGQGTNRNR</sequence>
<dbReference type="EMBL" id="CP032152">
    <property type="protein sequence ID" value="QLL29775.1"/>
    <property type="molecule type" value="Genomic_DNA"/>
</dbReference>
<feature type="compositionally biased region" description="Gly residues" evidence="1">
    <location>
        <begin position="290"/>
        <end position="300"/>
    </location>
</feature>
<dbReference type="Pfam" id="PF04278">
    <property type="entry name" value="Tic22"/>
    <property type="match status" value="1"/>
</dbReference>
<dbReference type="PANTHER" id="PTHR33926:SF4">
    <property type="entry name" value="PROTEIN TIC 22, CHLOROPLASTIC"/>
    <property type="match status" value="1"/>
</dbReference>
<dbReference type="KEGG" id="tsq:D3A95_02705"/>
<dbReference type="Proteomes" id="UP000261812">
    <property type="component" value="Chromosome"/>
</dbReference>
<accession>A0A7D6J4D2</accession>
<name>A0A7D6J4D2_9CYAN</name>
<feature type="region of interest" description="Disordered" evidence="1">
    <location>
        <begin position="266"/>
        <end position="300"/>
    </location>
</feature>
<keyword evidence="3" id="KW-1185">Reference proteome</keyword>
<feature type="compositionally biased region" description="Low complexity" evidence="1">
    <location>
        <begin position="268"/>
        <end position="289"/>
    </location>
</feature>
<protein>
    <recommendedName>
        <fullName evidence="4">Tic22 family protein</fullName>
    </recommendedName>
</protein>
<evidence type="ECO:0008006" key="4">
    <source>
        <dbReference type="Google" id="ProtNLM"/>
    </source>
</evidence>